<dbReference type="InterPro" id="IPR006349">
    <property type="entry name" value="PGP_euk"/>
</dbReference>
<dbReference type="PIRSF" id="PIRSF000915">
    <property type="entry name" value="PGP-type_phosphatase"/>
    <property type="match status" value="1"/>
</dbReference>
<dbReference type="Proteomes" id="UP000494040">
    <property type="component" value="Unassembled WGS sequence"/>
</dbReference>
<evidence type="ECO:0000256" key="2">
    <source>
        <dbReference type="ARBA" id="ARBA00004514"/>
    </source>
</evidence>
<dbReference type="GO" id="GO:0016791">
    <property type="term" value="F:phosphatase activity"/>
    <property type="evidence" value="ECO:0007669"/>
    <property type="project" value="InterPro"/>
</dbReference>
<dbReference type="FunFam" id="3.40.50.1000:FF:000163">
    <property type="entry name" value="Pyridoxal phosphate phosphatase"/>
    <property type="match status" value="1"/>
</dbReference>
<evidence type="ECO:0000256" key="8">
    <source>
        <dbReference type="PIRSR" id="PIRSR000915-2"/>
    </source>
</evidence>
<dbReference type="InterPro" id="IPR006357">
    <property type="entry name" value="HAD-SF_hydro_IIA"/>
</dbReference>
<keyword evidence="9" id="KW-0460">Magnesium</keyword>
<evidence type="ECO:0008006" key="12">
    <source>
        <dbReference type="Google" id="ProtNLM"/>
    </source>
</evidence>
<dbReference type="NCBIfam" id="TIGR01452">
    <property type="entry name" value="PGP_euk"/>
    <property type="match status" value="1"/>
</dbReference>
<dbReference type="Gene3D" id="3.40.50.1000">
    <property type="entry name" value="HAD superfamily/HAD-like"/>
    <property type="match status" value="2"/>
</dbReference>
<evidence type="ECO:0000256" key="4">
    <source>
        <dbReference type="ARBA" id="ARBA00022490"/>
    </source>
</evidence>
<dbReference type="GO" id="GO:0046872">
    <property type="term" value="F:metal ion binding"/>
    <property type="evidence" value="ECO:0007669"/>
    <property type="project" value="UniProtKB-KW"/>
</dbReference>
<proteinExistence type="predicted"/>
<sequence>MSDSAIGIDRDTFLNYRQPPHLLGYLSVVPRRTMVVKNFKTFSKKEKLEFLNSFDTVFSDCDGVLWLGSEVINKAPEVIKGFKEMGKRVFYLTNNSMKTPDSLSIKFQGMGFEAKKDEVLCTAMLTAQYLKMKGFNKTVYLLSSTAVKEAIEAVGISTIGHGPDIMPADIIEMKESVDIDPNVGAVVVGYDLHFSYLKLVKAAAYLSSPDVEFIATNMDPQFPIAGGRLIPGAGSFVTAVEMASGRSATVVGKPSTFAFEYVQKAFNMNPKRCLMIGDRCSTDIAFGKKTGMQTLLVLTGVQTMEHVLQFEKNKELDLVPDYYTSTIADLLEVLHMSNST</sequence>
<comment type="cofactor">
    <cofactor evidence="9">
        <name>Mg(2+)</name>
        <dbReference type="ChEBI" id="CHEBI:18420"/>
    </cofactor>
    <text evidence="9">Divalent metal ions. Mg(2+) is the most effective.</text>
</comment>
<feature type="binding site" evidence="9">
    <location>
        <position position="278"/>
    </location>
    <ligand>
        <name>Mg(2+)</name>
        <dbReference type="ChEBI" id="CHEBI:18420"/>
    </ligand>
</feature>
<feature type="binding site" evidence="8">
    <location>
        <position position="253"/>
    </location>
    <ligand>
        <name>substrate</name>
    </ligand>
</feature>
<feature type="active site" description="Proton donor" evidence="7">
    <location>
        <position position="62"/>
    </location>
</feature>
<organism evidence="10 11">
    <name type="scientific">Cimex lectularius</name>
    <name type="common">Bed bug</name>
    <name type="synonym">Acanthia lectularia</name>
    <dbReference type="NCBI Taxonomy" id="79782"/>
    <lineage>
        <taxon>Eukaryota</taxon>
        <taxon>Metazoa</taxon>
        <taxon>Ecdysozoa</taxon>
        <taxon>Arthropoda</taxon>
        <taxon>Hexapoda</taxon>
        <taxon>Insecta</taxon>
        <taxon>Pterygota</taxon>
        <taxon>Neoptera</taxon>
        <taxon>Paraneoptera</taxon>
        <taxon>Hemiptera</taxon>
        <taxon>Heteroptera</taxon>
        <taxon>Panheteroptera</taxon>
        <taxon>Cimicomorpha</taxon>
        <taxon>Cimicidae</taxon>
        <taxon>Cimex</taxon>
    </lineage>
</organism>
<evidence type="ECO:0000256" key="9">
    <source>
        <dbReference type="PIRSR" id="PIRSR000915-3"/>
    </source>
</evidence>
<keyword evidence="5" id="KW-0378">Hydrolase</keyword>
<evidence type="ECO:0000256" key="6">
    <source>
        <dbReference type="ARBA" id="ARBA00023136"/>
    </source>
</evidence>
<dbReference type="InterPro" id="IPR023214">
    <property type="entry name" value="HAD_sf"/>
</dbReference>
<feature type="binding site" evidence="9">
    <location>
        <position position="60"/>
    </location>
    <ligand>
        <name>Mg(2+)</name>
        <dbReference type="ChEBI" id="CHEBI:18420"/>
    </ligand>
</feature>
<dbReference type="Pfam" id="PF13344">
    <property type="entry name" value="Hydrolase_6"/>
    <property type="match status" value="1"/>
</dbReference>
<reference evidence="10" key="1">
    <citation type="submission" date="2022-01" db="UniProtKB">
        <authorList>
            <consortium name="EnsemblMetazoa"/>
        </authorList>
    </citation>
    <scope>IDENTIFICATION</scope>
</reference>
<evidence type="ECO:0000256" key="7">
    <source>
        <dbReference type="PIRSR" id="PIRSR000915-1"/>
    </source>
</evidence>
<dbReference type="RefSeq" id="XP_014256458.1">
    <property type="nucleotide sequence ID" value="XM_014400972.1"/>
</dbReference>
<evidence type="ECO:0000313" key="11">
    <source>
        <dbReference type="Proteomes" id="UP000494040"/>
    </source>
</evidence>
<feature type="active site" description="Nucleophile" evidence="7">
    <location>
        <position position="60"/>
    </location>
</feature>
<accession>A0A8I6S418</accession>
<dbReference type="EnsemblMetazoa" id="XM_014400972.1">
    <property type="protein sequence ID" value="XP_014256458.1"/>
    <property type="gene ID" value="LOC106670530"/>
</dbReference>
<dbReference type="SUPFAM" id="SSF56784">
    <property type="entry name" value="HAD-like"/>
    <property type="match status" value="1"/>
</dbReference>
<dbReference type="Pfam" id="PF13242">
    <property type="entry name" value="Hydrolase_like"/>
    <property type="match status" value="1"/>
</dbReference>
<keyword evidence="3" id="KW-1003">Cell membrane</keyword>
<dbReference type="SFLD" id="SFLDS00003">
    <property type="entry name" value="Haloacid_Dehalogenase"/>
    <property type="match status" value="1"/>
</dbReference>
<dbReference type="SFLD" id="SFLDG01129">
    <property type="entry name" value="C1.5:_HAD__Beta-PGM__Phosphata"/>
    <property type="match status" value="1"/>
</dbReference>
<dbReference type="GO" id="GO:0005829">
    <property type="term" value="C:cytosol"/>
    <property type="evidence" value="ECO:0007669"/>
    <property type="project" value="UniProtKB-SubCell"/>
</dbReference>
<dbReference type="GO" id="GO:0005886">
    <property type="term" value="C:plasma membrane"/>
    <property type="evidence" value="ECO:0007669"/>
    <property type="project" value="UniProtKB-SubCell"/>
</dbReference>
<dbReference type="AlphaFoldDB" id="A0A8I6S418"/>
<protein>
    <recommendedName>
        <fullName evidence="12">4-nitrophenylphosphatase</fullName>
    </recommendedName>
</protein>
<evidence type="ECO:0000256" key="3">
    <source>
        <dbReference type="ARBA" id="ARBA00022475"/>
    </source>
</evidence>
<keyword evidence="6" id="KW-0472">Membrane</keyword>
<dbReference type="InterPro" id="IPR036412">
    <property type="entry name" value="HAD-like_sf"/>
</dbReference>
<evidence type="ECO:0000256" key="1">
    <source>
        <dbReference type="ARBA" id="ARBA00004202"/>
    </source>
</evidence>
<feature type="binding site" evidence="9">
    <location>
        <position position="62"/>
    </location>
    <ligand>
        <name>Mg(2+)</name>
        <dbReference type="ChEBI" id="CHEBI:18420"/>
    </ligand>
</feature>
<dbReference type="PANTHER" id="PTHR19288">
    <property type="entry name" value="4-NITROPHENYLPHOSPHATASE-RELATED"/>
    <property type="match status" value="1"/>
</dbReference>
<dbReference type="GeneID" id="106670530"/>
<keyword evidence="9" id="KW-0479">Metal-binding</keyword>
<name>A0A8I6S418_CIMLE</name>
<comment type="subcellular location">
    <subcellularLocation>
        <location evidence="1">Cell membrane</location>
        <topology evidence="1">Peripheral membrane protein</topology>
    </subcellularLocation>
    <subcellularLocation>
        <location evidence="2">Cytoplasm</location>
        <location evidence="2">Cytosol</location>
    </subcellularLocation>
</comment>
<evidence type="ECO:0000313" key="10">
    <source>
        <dbReference type="EnsemblMetazoa" id="XP_014256458.1"/>
    </source>
</evidence>
<dbReference type="OrthoDB" id="413953at2759"/>
<keyword evidence="4" id="KW-0963">Cytoplasm</keyword>
<dbReference type="PANTHER" id="PTHR19288:SF93">
    <property type="entry name" value="FI11325P-RELATED"/>
    <property type="match status" value="1"/>
</dbReference>
<evidence type="ECO:0000256" key="5">
    <source>
        <dbReference type="ARBA" id="ARBA00022801"/>
    </source>
</evidence>
<keyword evidence="11" id="KW-1185">Reference proteome</keyword>
<dbReference type="NCBIfam" id="TIGR01460">
    <property type="entry name" value="HAD-SF-IIA"/>
    <property type="match status" value="1"/>
</dbReference>